<protein>
    <submittedName>
        <fullName evidence="1">Uncharacterized protein</fullName>
    </submittedName>
</protein>
<dbReference type="Gramene" id="OMERI03G35650.1">
    <property type="protein sequence ID" value="OMERI03G35650.1"/>
    <property type="gene ID" value="OMERI03G35650"/>
</dbReference>
<accession>A0A0E0D8Q9</accession>
<evidence type="ECO:0000313" key="2">
    <source>
        <dbReference type="Proteomes" id="UP000008021"/>
    </source>
</evidence>
<reference evidence="1" key="2">
    <citation type="submission" date="2018-05" db="EMBL/GenBank/DDBJ databases">
        <title>OmerRS3 (Oryza meridionalis Reference Sequence Version 3).</title>
        <authorList>
            <person name="Zhang J."/>
            <person name="Kudrna D."/>
            <person name="Lee S."/>
            <person name="Talag J."/>
            <person name="Welchert J."/>
            <person name="Wing R.A."/>
        </authorList>
    </citation>
    <scope>NUCLEOTIDE SEQUENCE [LARGE SCALE GENOMIC DNA]</scope>
    <source>
        <strain evidence="1">cv. OR44</strain>
    </source>
</reference>
<sequence>MVVVVVVGKDKAINRFLVRNIVEQAAVLRCARGLMKVRGQLLPVPELVLLQGTPSAAAPIIA</sequence>
<proteinExistence type="predicted"/>
<dbReference type="Proteomes" id="UP000008021">
    <property type="component" value="Chromosome 3"/>
</dbReference>
<dbReference type="Gene3D" id="3.30.1740.20">
    <property type="entry name" value="Ribosomal protein S26e"/>
    <property type="match status" value="1"/>
</dbReference>
<dbReference type="EnsemblPlants" id="OMERI03G35650.1">
    <property type="protein sequence ID" value="OMERI03G35650.1"/>
    <property type="gene ID" value="OMERI03G35650"/>
</dbReference>
<dbReference type="HOGENOM" id="CLU_2907960_0_0_1"/>
<organism evidence="1">
    <name type="scientific">Oryza meridionalis</name>
    <dbReference type="NCBI Taxonomy" id="40149"/>
    <lineage>
        <taxon>Eukaryota</taxon>
        <taxon>Viridiplantae</taxon>
        <taxon>Streptophyta</taxon>
        <taxon>Embryophyta</taxon>
        <taxon>Tracheophyta</taxon>
        <taxon>Spermatophyta</taxon>
        <taxon>Magnoliopsida</taxon>
        <taxon>Liliopsida</taxon>
        <taxon>Poales</taxon>
        <taxon>Poaceae</taxon>
        <taxon>BOP clade</taxon>
        <taxon>Oryzoideae</taxon>
        <taxon>Oryzeae</taxon>
        <taxon>Oryzinae</taxon>
        <taxon>Oryza</taxon>
    </lineage>
</organism>
<reference evidence="1" key="1">
    <citation type="submission" date="2015-04" db="UniProtKB">
        <authorList>
            <consortium name="EnsemblPlants"/>
        </authorList>
    </citation>
    <scope>IDENTIFICATION</scope>
</reference>
<evidence type="ECO:0000313" key="1">
    <source>
        <dbReference type="EnsemblPlants" id="OMERI03G35650.1"/>
    </source>
</evidence>
<dbReference type="InterPro" id="IPR038551">
    <property type="entry name" value="Ribosomal_eS26_sf"/>
</dbReference>
<keyword evidence="2" id="KW-1185">Reference proteome</keyword>
<name>A0A0E0D8Q9_9ORYZ</name>
<dbReference type="AlphaFoldDB" id="A0A0E0D8Q9"/>